<sequence>MDRDQTEHLDIERRTMLKGAGALGLGALASSAALAGIGEAFAADDHSMHHGHATGAKNAKMIEALHNCMRTGDDCIHHCLIEFKAGDTAMADCARIVLETGAFCAAHAKLVTMDSAYMKELCELSIKMCGACEKECRKHEKKHSTCKACADACADCIKECKSYLKA</sequence>
<evidence type="ECO:0000313" key="2">
    <source>
        <dbReference type="Proteomes" id="UP000231637"/>
    </source>
</evidence>
<name>A0A2K8L5H7_9PROT</name>
<dbReference type="Proteomes" id="UP000231637">
    <property type="component" value="Chromosome"/>
</dbReference>
<dbReference type="InterPro" id="IPR030913">
    <property type="entry name" value="Csp1_Cys_rich"/>
</dbReference>
<organism evidence="1 2">
    <name type="scientific">Mariprofundus ferrinatatus</name>
    <dbReference type="NCBI Taxonomy" id="1921087"/>
    <lineage>
        <taxon>Bacteria</taxon>
        <taxon>Pseudomonadati</taxon>
        <taxon>Pseudomonadota</taxon>
        <taxon>Candidatius Mariprofundia</taxon>
        <taxon>Mariprofundales</taxon>
        <taxon>Mariprofundaceae</taxon>
        <taxon>Mariprofundus</taxon>
    </lineage>
</organism>
<dbReference type="PROSITE" id="PS51318">
    <property type="entry name" value="TAT"/>
    <property type="match status" value="1"/>
</dbReference>
<keyword evidence="2" id="KW-1185">Reference proteome</keyword>
<protein>
    <submittedName>
        <fullName evidence="1">Twin-arginine translocation signal/Cys-rich four helix bundle protein</fullName>
    </submittedName>
</protein>
<dbReference type="InterPro" id="IPR006311">
    <property type="entry name" value="TAT_signal"/>
</dbReference>
<dbReference type="OrthoDB" id="5297980at2"/>
<proteinExistence type="predicted"/>
<dbReference type="AlphaFoldDB" id="A0A2K8L5H7"/>
<dbReference type="RefSeq" id="WP_157821309.1">
    <property type="nucleotide sequence ID" value="NZ_CP018800.1"/>
</dbReference>
<dbReference type="PANTHER" id="PTHR37310">
    <property type="entry name" value="CYTOPLASMIC PROTEIN-RELATED"/>
    <property type="match status" value="1"/>
</dbReference>
<gene>
    <name evidence="1" type="ORF">Ga0123462_1499</name>
</gene>
<dbReference type="InterPro" id="IPR005560">
    <property type="entry name" value="Csp_YhjQ"/>
</dbReference>
<accession>A0A2K8L5H7</accession>
<reference evidence="1 2" key="1">
    <citation type="submission" date="2016-12" db="EMBL/GenBank/DDBJ databases">
        <title>Isolation and genomic insights into novel planktonic Zetaproteobacteria from stratified waters of the Chesapeake Bay.</title>
        <authorList>
            <person name="McAllister S.M."/>
            <person name="Kato S."/>
            <person name="Chan C.S."/>
            <person name="Chiu B.K."/>
            <person name="Field E.K."/>
        </authorList>
    </citation>
    <scope>NUCLEOTIDE SEQUENCE [LARGE SCALE GENOMIC DNA]</scope>
    <source>
        <strain evidence="1 2">CP-8</strain>
    </source>
</reference>
<dbReference type="EMBL" id="CP018800">
    <property type="protein sequence ID" value="ATX82362.1"/>
    <property type="molecule type" value="Genomic_DNA"/>
</dbReference>
<dbReference type="InterPro" id="IPR044543">
    <property type="entry name" value="YHJQ-like"/>
</dbReference>
<dbReference type="NCBIfam" id="TIGR04401">
    <property type="entry name" value="TAT_Cys_rich"/>
    <property type="match status" value="1"/>
</dbReference>
<dbReference type="KEGG" id="mfn:Ga0123462_1499"/>
<dbReference type="CDD" id="cd08026">
    <property type="entry name" value="DUF326"/>
    <property type="match status" value="1"/>
</dbReference>
<evidence type="ECO:0000313" key="1">
    <source>
        <dbReference type="EMBL" id="ATX82362.1"/>
    </source>
</evidence>
<dbReference type="Pfam" id="PF03860">
    <property type="entry name" value="Csp"/>
    <property type="match status" value="1"/>
</dbReference>
<dbReference type="Gene3D" id="1.20.1270.360">
    <property type="match status" value="1"/>
</dbReference>
<dbReference type="PANTHER" id="PTHR37310:SF1">
    <property type="entry name" value="CYTOPLASMIC PROTEIN"/>
    <property type="match status" value="1"/>
</dbReference>